<keyword evidence="3" id="KW-1185">Reference proteome</keyword>
<evidence type="ECO:0000313" key="3">
    <source>
        <dbReference type="Proteomes" id="UP000295087"/>
    </source>
</evidence>
<evidence type="ECO:0008006" key="4">
    <source>
        <dbReference type="Google" id="ProtNLM"/>
    </source>
</evidence>
<evidence type="ECO:0000313" key="2">
    <source>
        <dbReference type="EMBL" id="TDP42808.1"/>
    </source>
</evidence>
<dbReference type="AlphaFoldDB" id="A0A4R6PVB2"/>
<name>A0A4R6PVB2_NOCIG</name>
<dbReference type="EMBL" id="SNXK01000001">
    <property type="protein sequence ID" value="TDP42808.1"/>
    <property type="molecule type" value="Genomic_DNA"/>
</dbReference>
<dbReference type="Proteomes" id="UP000295087">
    <property type="component" value="Unassembled WGS sequence"/>
</dbReference>
<dbReference type="PROSITE" id="PS51257">
    <property type="entry name" value="PROKAR_LIPOPROTEIN"/>
    <property type="match status" value="1"/>
</dbReference>
<protein>
    <recommendedName>
        <fullName evidence="4">Lipoprotein</fullName>
    </recommendedName>
</protein>
<evidence type="ECO:0000256" key="1">
    <source>
        <dbReference type="SAM" id="MobiDB-lite"/>
    </source>
</evidence>
<proteinExistence type="predicted"/>
<organism evidence="2 3">
    <name type="scientific">Nocardia ignorata</name>
    <dbReference type="NCBI Taxonomy" id="145285"/>
    <lineage>
        <taxon>Bacteria</taxon>
        <taxon>Bacillati</taxon>
        <taxon>Actinomycetota</taxon>
        <taxon>Actinomycetes</taxon>
        <taxon>Mycobacteriales</taxon>
        <taxon>Nocardiaceae</taxon>
        <taxon>Nocardia</taxon>
    </lineage>
</organism>
<accession>A0A4R6PVB2</accession>
<reference evidence="2 3" key="1">
    <citation type="submission" date="2019-03" db="EMBL/GenBank/DDBJ databases">
        <title>Genomic Encyclopedia of Type Strains, Phase IV (KMG-IV): sequencing the most valuable type-strain genomes for metagenomic binning, comparative biology and taxonomic classification.</title>
        <authorList>
            <person name="Goeker M."/>
        </authorList>
    </citation>
    <scope>NUCLEOTIDE SEQUENCE [LARGE SCALE GENOMIC DNA]</scope>
    <source>
        <strain evidence="2 3">DSM 44496</strain>
    </source>
</reference>
<sequence length="224" mass="24165">MGIQSKASGFVLITAAVMLSSSCVTTPARELSDDTTTSSVTSSPFPFPPVKTEWNAAVPLTSQQQAAADAALRMTILVGDWRPISDPTIPLEILRLVSPDQKPVFMPIGTVAETGGETYRVVAVREISPSRWDFDVCRYDTPGVYSMSTTGQLQLSTPHIVYAADSLTVSLTTEPNGAGETSDSPRFLVVDSQPIINDMARQTCEPYRPEPYIQQPPEPVSSGK</sequence>
<comment type="caution">
    <text evidence="2">The sequence shown here is derived from an EMBL/GenBank/DDBJ whole genome shotgun (WGS) entry which is preliminary data.</text>
</comment>
<feature type="region of interest" description="Disordered" evidence="1">
    <location>
        <begin position="202"/>
        <end position="224"/>
    </location>
</feature>
<feature type="compositionally biased region" description="Pro residues" evidence="1">
    <location>
        <begin position="214"/>
        <end position="224"/>
    </location>
</feature>
<gene>
    <name evidence="2" type="ORF">DFR75_1011926</name>
</gene>